<keyword evidence="8" id="KW-1185">Reference proteome</keyword>
<dbReference type="OrthoDB" id="4174719at2"/>
<dbReference type="EC" id="1.8.4.11" evidence="4"/>
<feature type="chain" id="PRO_5016724083" description="Peptide methionine sulfoxide reductase MsrA" evidence="5">
    <location>
        <begin position="25"/>
        <end position="221"/>
    </location>
</feature>
<comment type="function">
    <text evidence="4">Has an important function as a repair enzyme for proteins that have been inactivated by oxidation. Catalyzes the reversible oxidation-reduction of methionine sulfoxide in proteins to methionine.</text>
</comment>
<dbReference type="HAMAP" id="MF_01401">
    <property type="entry name" value="MsrA"/>
    <property type="match status" value="1"/>
</dbReference>
<dbReference type="RefSeq" id="WP_114563232.1">
    <property type="nucleotide sequence ID" value="NZ_CP031124.1"/>
</dbReference>
<dbReference type="GO" id="GO:0008113">
    <property type="term" value="F:peptide-methionine (S)-S-oxide reductase activity"/>
    <property type="evidence" value="ECO:0007669"/>
    <property type="project" value="UniProtKB-UniRule"/>
</dbReference>
<evidence type="ECO:0000256" key="3">
    <source>
        <dbReference type="ARBA" id="ARBA00048782"/>
    </source>
</evidence>
<dbReference type="Pfam" id="PF01625">
    <property type="entry name" value="PMSR"/>
    <property type="match status" value="1"/>
</dbReference>
<evidence type="ECO:0000313" key="7">
    <source>
        <dbReference type="EMBL" id="AXF86119.1"/>
    </source>
</evidence>
<dbReference type="KEGG" id="hyf:DTO96_101860"/>
<proteinExistence type="inferred from homology"/>
<organism evidence="7 8">
    <name type="scientific">Ephemeroptericola cinctiostellae</name>
    <dbReference type="NCBI Taxonomy" id="2268024"/>
    <lineage>
        <taxon>Bacteria</taxon>
        <taxon>Pseudomonadati</taxon>
        <taxon>Pseudomonadota</taxon>
        <taxon>Betaproteobacteria</taxon>
        <taxon>Burkholderiales</taxon>
        <taxon>Burkholderiaceae</taxon>
        <taxon>Ephemeroptericola</taxon>
    </lineage>
</organism>
<dbReference type="AlphaFoldDB" id="A0A345DCN1"/>
<accession>A0A345DCN1</accession>
<reference evidence="8" key="1">
    <citation type="submission" date="2018-07" db="EMBL/GenBank/DDBJ databases">
        <authorList>
            <person name="Kim H."/>
        </authorList>
    </citation>
    <scope>NUCLEOTIDE SEQUENCE [LARGE SCALE GENOMIC DNA]</scope>
    <source>
        <strain evidence="8">F02</strain>
    </source>
</reference>
<evidence type="ECO:0000259" key="6">
    <source>
        <dbReference type="Pfam" id="PF01625"/>
    </source>
</evidence>
<evidence type="ECO:0000313" key="8">
    <source>
        <dbReference type="Proteomes" id="UP000252182"/>
    </source>
</evidence>
<evidence type="ECO:0000256" key="4">
    <source>
        <dbReference type="HAMAP-Rule" id="MF_01401"/>
    </source>
</evidence>
<keyword evidence="5" id="KW-0732">Signal</keyword>
<dbReference type="GO" id="GO:0033744">
    <property type="term" value="F:L-methionine:thioredoxin-disulfide S-oxidoreductase activity"/>
    <property type="evidence" value="ECO:0007669"/>
    <property type="project" value="RHEA"/>
</dbReference>
<dbReference type="EMBL" id="CP031124">
    <property type="protein sequence ID" value="AXF86119.1"/>
    <property type="molecule type" value="Genomic_DNA"/>
</dbReference>
<evidence type="ECO:0000256" key="1">
    <source>
        <dbReference type="ARBA" id="ARBA00023002"/>
    </source>
</evidence>
<comment type="catalytic activity">
    <reaction evidence="3 4">
        <text>[thioredoxin]-disulfide + L-methionine + H2O = L-methionine (S)-S-oxide + [thioredoxin]-dithiol</text>
        <dbReference type="Rhea" id="RHEA:19993"/>
        <dbReference type="Rhea" id="RHEA-COMP:10698"/>
        <dbReference type="Rhea" id="RHEA-COMP:10700"/>
        <dbReference type="ChEBI" id="CHEBI:15377"/>
        <dbReference type="ChEBI" id="CHEBI:29950"/>
        <dbReference type="ChEBI" id="CHEBI:50058"/>
        <dbReference type="ChEBI" id="CHEBI:57844"/>
        <dbReference type="ChEBI" id="CHEBI:58772"/>
        <dbReference type="EC" id="1.8.4.11"/>
    </reaction>
</comment>
<comment type="similarity">
    <text evidence="4">Belongs to the MsrA Met sulfoxide reductase family.</text>
</comment>
<dbReference type="InterPro" id="IPR036509">
    <property type="entry name" value="Met_Sox_Rdtase_MsrA_sf"/>
</dbReference>
<feature type="active site" evidence="4">
    <location>
        <position position="51"/>
    </location>
</feature>
<dbReference type="PANTHER" id="PTHR43774:SF1">
    <property type="entry name" value="PEPTIDE METHIONINE SULFOXIDE REDUCTASE MSRA 2"/>
    <property type="match status" value="1"/>
</dbReference>
<dbReference type="InterPro" id="IPR002569">
    <property type="entry name" value="Met_Sox_Rdtase_MsrA_dom"/>
</dbReference>
<protein>
    <recommendedName>
        <fullName evidence="4">Peptide methionine sulfoxide reductase MsrA</fullName>
        <shortName evidence="4">Protein-methionine-S-oxide reductase</shortName>
        <ecNumber evidence="4">1.8.4.11</ecNumber>
    </recommendedName>
    <alternativeName>
        <fullName evidence="4">Peptide-methionine (S)-S-oxide reductase</fullName>
        <shortName evidence="4">Peptide Met(O) reductase</shortName>
    </alternativeName>
</protein>
<feature type="domain" description="Peptide methionine sulphoxide reductase MsrA" evidence="6">
    <location>
        <begin position="44"/>
        <end position="196"/>
    </location>
</feature>
<dbReference type="Gene3D" id="3.30.1060.10">
    <property type="entry name" value="Peptide methionine sulphoxide reductase MsrA"/>
    <property type="match status" value="1"/>
</dbReference>
<keyword evidence="1 4" id="KW-0560">Oxidoreductase</keyword>
<name>A0A345DCN1_9BURK</name>
<gene>
    <name evidence="7" type="primary">msrA3</name>
    <name evidence="4" type="synonym">msrA</name>
    <name evidence="7" type="ORF">DTO96_101860</name>
</gene>
<sequence length="221" mass="24386">MLNTLKVLLLILISTPLMPCVSHAKTIEAPIENMALAVTPSQATAVLAGGCFWGVQAVFQHVKGVTNVVAGYAGGSLERANYTAVSSGTTGHAEAVKITFDPSQISYGQLLQVYFSVAHDPTELNRQGPDQGTQYRSSVFYTNAEQQRVAQLYITQLERQGAFHRPIVTTNVPLQDFYVAESDHQNYFNKHPDSAYIIYNDAPKLVDLQQSYPELYQRTSI</sequence>
<feature type="signal peptide" evidence="5">
    <location>
        <begin position="1"/>
        <end position="24"/>
    </location>
</feature>
<dbReference type="NCBIfam" id="TIGR00401">
    <property type="entry name" value="msrA"/>
    <property type="match status" value="1"/>
</dbReference>
<dbReference type="SUPFAM" id="SSF55068">
    <property type="entry name" value="Peptide methionine sulfoxide reductase"/>
    <property type="match status" value="1"/>
</dbReference>
<evidence type="ECO:0000256" key="2">
    <source>
        <dbReference type="ARBA" id="ARBA00047806"/>
    </source>
</evidence>
<evidence type="ECO:0000256" key="5">
    <source>
        <dbReference type="SAM" id="SignalP"/>
    </source>
</evidence>
<comment type="catalytic activity">
    <reaction evidence="2 4">
        <text>L-methionyl-[protein] + [thioredoxin]-disulfide + H2O = L-methionyl-(S)-S-oxide-[protein] + [thioredoxin]-dithiol</text>
        <dbReference type="Rhea" id="RHEA:14217"/>
        <dbReference type="Rhea" id="RHEA-COMP:10698"/>
        <dbReference type="Rhea" id="RHEA-COMP:10700"/>
        <dbReference type="Rhea" id="RHEA-COMP:12313"/>
        <dbReference type="Rhea" id="RHEA-COMP:12315"/>
        <dbReference type="ChEBI" id="CHEBI:15377"/>
        <dbReference type="ChEBI" id="CHEBI:16044"/>
        <dbReference type="ChEBI" id="CHEBI:29950"/>
        <dbReference type="ChEBI" id="CHEBI:44120"/>
        <dbReference type="ChEBI" id="CHEBI:50058"/>
        <dbReference type="EC" id="1.8.4.11"/>
    </reaction>
</comment>
<dbReference type="PANTHER" id="PTHR43774">
    <property type="entry name" value="PEPTIDE METHIONINE SULFOXIDE REDUCTASE"/>
    <property type="match status" value="1"/>
</dbReference>
<dbReference type="Proteomes" id="UP000252182">
    <property type="component" value="Chromosome"/>
</dbReference>